<dbReference type="InterPro" id="IPR004843">
    <property type="entry name" value="Calcineurin-like_PHP"/>
</dbReference>
<feature type="compositionally biased region" description="Basic and acidic residues" evidence="1">
    <location>
        <begin position="22"/>
        <end position="41"/>
    </location>
</feature>
<dbReference type="InterPro" id="IPR029052">
    <property type="entry name" value="Metallo-depent_PP-like"/>
</dbReference>
<feature type="compositionally biased region" description="Acidic residues" evidence="1">
    <location>
        <begin position="409"/>
        <end position="428"/>
    </location>
</feature>
<dbReference type="Proteomes" id="UP001146793">
    <property type="component" value="Unassembled WGS sequence"/>
</dbReference>
<evidence type="ECO:0000256" key="1">
    <source>
        <dbReference type="SAM" id="MobiDB-lite"/>
    </source>
</evidence>
<reference evidence="3" key="1">
    <citation type="submission" date="2022-08" db="EMBL/GenBank/DDBJ databases">
        <title>Novel sulphate-reducing endosymbionts in the free-living metamonad Anaeramoeba.</title>
        <authorList>
            <person name="Jerlstrom-Hultqvist J."/>
            <person name="Cepicka I."/>
            <person name="Gallot-Lavallee L."/>
            <person name="Salas-Leiva D."/>
            <person name="Curtis B.A."/>
            <person name="Zahonova K."/>
            <person name="Pipaliya S."/>
            <person name="Dacks J."/>
            <person name="Roger A.J."/>
        </authorList>
    </citation>
    <scope>NUCLEOTIDE SEQUENCE</scope>
    <source>
        <strain evidence="3">Busselton2</strain>
    </source>
</reference>
<feature type="compositionally biased region" description="Low complexity" evidence="1">
    <location>
        <begin position="595"/>
        <end position="604"/>
    </location>
</feature>
<organism evidence="3 4">
    <name type="scientific">Anaeramoeba flamelloides</name>
    <dbReference type="NCBI Taxonomy" id="1746091"/>
    <lineage>
        <taxon>Eukaryota</taxon>
        <taxon>Metamonada</taxon>
        <taxon>Anaeramoebidae</taxon>
        <taxon>Anaeramoeba</taxon>
    </lineage>
</organism>
<dbReference type="AlphaFoldDB" id="A0AAV8AFM9"/>
<dbReference type="Gene3D" id="3.60.21.10">
    <property type="match status" value="1"/>
</dbReference>
<feature type="domain" description="Serine/threonine specific protein phosphatases" evidence="2">
    <location>
        <begin position="88"/>
        <end position="374"/>
    </location>
</feature>
<dbReference type="Pfam" id="PF00149">
    <property type="entry name" value="Metallophos"/>
    <property type="match status" value="1"/>
</dbReference>
<sequence length="682" mass="79957">MTNVQRKKNLSRLARNNLNVEPNKEVDQKEKENEKEKEKQVNCGRDRVLKTLLPLIRTPMSTDILFPNGGMVPDHLALRKHLLREGKLKKEDAIKLIRTTKKVLKKEKNLVRFSSPVVIFGDLHGKFYDLINYIETMGECDQKTNKYLFLGDYVDRGFFGIEIIFYLFALKICFPNACYLLRDHECRSLTTFFNFKNEVLEKYDEDIYNHITNAFDCLPLAAIVDKQFFCVHGGISPKLKHVEQINNINRFKEVPTNGLFGDLLWSDPDPNYNNIEQTKKYFTRNTARSCSFNYSFHAVRRFLLLNKLTCIIRAHEAQDEGFKMYLKRKETRFPSLITIFSSPNYAGIYNNKSAVFKYQPKSVTIKEFQGVPEPYWLPKFLDVFAWSAPFLAEKITSVWETLGNLKEKEEEEEEEEEKDDDEDNDIENGEDVFEGIGTVVETKIIPNKIDPKYNTKKNDENENKNENENDNNIFLSVKRGEIIKTKIVFLLGLMNDFNKIRKKKGIQFLSKKGIRNVRRGHSIILSSVLQRSLSNPFKIQRNKKINKKGFLRSMSFQEFELEDKILLKKLAMKLDLISTSDQKIKKNINDSKAKNIFNNNSFNETENENENENEKENEKENVNENEKVKEFEKEIQNLKMQNHIKKSKIPQVIEIERATETKKITQNKNKKIIKKKITKRKK</sequence>
<feature type="compositionally biased region" description="Basic and acidic residues" evidence="1">
    <location>
        <begin position="612"/>
        <end position="627"/>
    </location>
</feature>
<feature type="region of interest" description="Disordered" evidence="1">
    <location>
        <begin position="1"/>
        <end position="41"/>
    </location>
</feature>
<dbReference type="InterPro" id="IPR006186">
    <property type="entry name" value="Ser/Thr-sp_prot-phosphatase"/>
</dbReference>
<name>A0AAV8AFM9_9EUKA</name>
<feature type="region of interest" description="Disordered" evidence="1">
    <location>
        <begin position="595"/>
        <end position="627"/>
    </location>
</feature>
<evidence type="ECO:0000259" key="2">
    <source>
        <dbReference type="SMART" id="SM00156"/>
    </source>
</evidence>
<protein>
    <submittedName>
        <fullName evidence="3">Serine/threonine-protein phosphatase 2b catalytic subunit 1-related</fullName>
    </submittedName>
</protein>
<accession>A0AAV8AFM9</accession>
<dbReference type="GO" id="GO:0033192">
    <property type="term" value="F:calmodulin-dependent protein phosphatase activity"/>
    <property type="evidence" value="ECO:0007669"/>
    <property type="project" value="InterPro"/>
</dbReference>
<dbReference type="GO" id="GO:0097720">
    <property type="term" value="P:calcineurin-mediated signaling"/>
    <property type="evidence" value="ECO:0007669"/>
    <property type="project" value="InterPro"/>
</dbReference>
<feature type="region of interest" description="Disordered" evidence="1">
    <location>
        <begin position="405"/>
        <end position="428"/>
    </location>
</feature>
<dbReference type="SMART" id="SM00156">
    <property type="entry name" value="PP2Ac"/>
    <property type="match status" value="1"/>
</dbReference>
<gene>
    <name evidence="3" type="ORF">M0812_04202</name>
</gene>
<dbReference type="InterPro" id="IPR043360">
    <property type="entry name" value="PP2B"/>
</dbReference>
<dbReference type="PRINTS" id="PR00114">
    <property type="entry name" value="STPHPHTASE"/>
</dbReference>
<proteinExistence type="predicted"/>
<evidence type="ECO:0000313" key="4">
    <source>
        <dbReference type="Proteomes" id="UP001146793"/>
    </source>
</evidence>
<evidence type="ECO:0000313" key="3">
    <source>
        <dbReference type="EMBL" id="KAJ3452434.1"/>
    </source>
</evidence>
<feature type="compositionally biased region" description="Basic residues" evidence="1">
    <location>
        <begin position="1"/>
        <end position="10"/>
    </location>
</feature>
<dbReference type="SUPFAM" id="SSF56300">
    <property type="entry name" value="Metallo-dependent phosphatases"/>
    <property type="match status" value="1"/>
</dbReference>
<comment type="caution">
    <text evidence="3">The sequence shown here is derived from an EMBL/GenBank/DDBJ whole genome shotgun (WGS) entry which is preliminary data.</text>
</comment>
<dbReference type="PANTHER" id="PTHR45673">
    <property type="entry name" value="SERINE/THREONINE-PROTEIN PHOSPHATASE 2B CATALYTIC SUBUNIT 1-RELATED"/>
    <property type="match status" value="1"/>
</dbReference>
<dbReference type="EMBL" id="JANTQA010000008">
    <property type="protein sequence ID" value="KAJ3452434.1"/>
    <property type="molecule type" value="Genomic_DNA"/>
</dbReference>